<gene>
    <name evidence="1" type="ORF">FS320_19345</name>
</gene>
<accession>A0A5N7MKD1</accession>
<dbReference type="OrthoDB" id="505641at2"/>
<organism evidence="1 2">
    <name type="scientific">Microvirga tunisiensis</name>
    <dbReference type="NCBI Taxonomy" id="2108360"/>
    <lineage>
        <taxon>Bacteria</taxon>
        <taxon>Pseudomonadati</taxon>
        <taxon>Pseudomonadota</taxon>
        <taxon>Alphaproteobacteria</taxon>
        <taxon>Hyphomicrobiales</taxon>
        <taxon>Methylobacteriaceae</taxon>
        <taxon>Microvirga</taxon>
    </lineage>
</organism>
<dbReference type="EMBL" id="VOSK01000082">
    <property type="protein sequence ID" value="MPR27298.1"/>
    <property type="molecule type" value="Genomic_DNA"/>
</dbReference>
<name>A0A5N7MKD1_9HYPH</name>
<sequence>MRTYQGGEKNFLYFLSDGNGQGLIDAELATLNDVYEAKITALGVGENASLSQLDDIDTTGGSSLLTSPDQIDIAVLGTPLPGGTVADLDIFVNGTEILKIGPEDLVSTPNGLALDGSVGGLRRLVGDSNTVLATVTFASGEVLTTELTIAGALPRSTHFIL</sequence>
<evidence type="ECO:0000313" key="1">
    <source>
        <dbReference type="EMBL" id="MPR27298.1"/>
    </source>
</evidence>
<comment type="caution">
    <text evidence="1">The sequence shown here is derived from an EMBL/GenBank/DDBJ whole genome shotgun (WGS) entry which is preliminary data.</text>
</comment>
<proteinExistence type="predicted"/>
<protein>
    <submittedName>
        <fullName evidence="1">Uncharacterized protein</fullName>
    </submittedName>
</protein>
<dbReference type="AlphaFoldDB" id="A0A5N7MKD1"/>
<evidence type="ECO:0000313" key="2">
    <source>
        <dbReference type="Proteomes" id="UP000403266"/>
    </source>
</evidence>
<keyword evidence="2" id="KW-1185">Reference proteome</keyword>
<reference evidence="1 2" key="1">
    <citation type="journal article" date="2019" name="Syst. Appl. Microbiol.">
        <title>Microvirga tunisiensis sp. nov., a root nodule symbiotic bacterium isolated from Lupinus micranthus and L. luteus grown in Northern Tunisia.</title>
        <authorList>
            <person name="Msaddak A."/>
            <person name="Rejili M."/>
            <person name="Duran D."/>
            <person name="Mars M."/>
            <person name="Palacios J.M."/>
            <person name="Ruiz-Argueso T."/>
            <person name="Rey L."/>
            <person name="Imperial J."/>
        </authorList>
    </citation>
    <scope>NUCLEOTIDE SEQUENCE [LARGE SCALE GENOMIC DNA]</scope>
    <source>
        <strain evidence="1 2">Lmie10</strain>
    </source>
</reference>
<dbReference type="Proteomes" id="UP000403266">
    <property type="component" value="Unassembled WGS sequence"/>
</dbReference>